<accession>A0A6L5WHV2</accession>
<reference evidence="1 2" key="2">
    <citation type="submission" date="2020-03" db="EMBL/GenBank/DDBJ databases">
        <title>Campylobacter portucalensis sp. nov., a new species of Campylobacter isolated from the reproductive tract of bulls.</title>
        <authorList>
            <person name="Silva M.F."/>
            <person name="Pereira G."/>
            <person name="Carneiro C."/>
            <person name="Hemphill A."/>
            <person name="Mateus L."/>
            <person name="Lopes-Da-Costa L."/>
            <person name="Silva E."/>
        </authorList>
    </citation>
    <scope>NUCLEOTIDE SEQUENCE [LARGE SCALE GENOMIC DNA]</scope>
    <source>
        <strain evidence="1 2">FMV-PI01</strain>
    </source>
</reference>
<dbReference type="Proteomes" id="UP000476338">
    <property type="component" value="Unassembled WGS sequence"/>
</dbReference>
<protein>
    <submittedName>
        <fullName evidence="1">Uncharacterized protein</fullName>
    </submittedName>
</protein>
<organism evidence="1 2">
    <name type="scientific">Campylobacter portucalensis</name>
    <dbReference type="NCBI Taxonomy" id="2608384"/>
    <lineage>
        <taxon>Bacteria</taxon>
        <taxon>Pseudomonadati</taxon>
        <taxon>Campylobacterota</taxon>
        <taxon>Epsilonproteobacteria</taxon>
        <taxon>Campylobacterales</taxon>
        <taxon>Campylobacteraceae</taxon>
        <taxon>Campylobacter</taxon>
    </lineage>
</organism>
<reference evidence="1 2" key="1">
    <citation type="submission" date="2019-09" db="EMBL/GenBank/DDBJ databases">
        <authorList>
            <person name="Silva M."/>
            <person name="Pereira G."/>
            <person name="Lopes-Da-Costa L."/>
            <person name="Silva E."/>
        </authorList>
    </citation>
    <scope>NUCLEOTIDE SEQUENCE [LARGE SCALE GENOMIC DNA]</scope>
    <source>
        <strain evidence="1 2">FMV-PI01</strain>
    </source>
</reference>
<proteinExistence type="predicted"/>
<dbReference type="RefSeq" id="WP_154570088.1">
    <property type="nucleotide sequence ID" value="NZ_VWSJ01000002.1"/>
</dbReference>
<dbReference type="EMBL" id="VWSJ01000002">
    <property type="protein sequence ID" value="MSN95817.1"/>
    <property type="molecule type" value="Genomic_DNA"/>
</dbReference>
<name>A0A6L5WHV2_9BACT</name>
<gene>
    <name evidence="1" type="ORF">F1B92_01175</name>
</gene>
<comment type="caution">
    <text evidence="1">The sequence shown here is derived from an EMBL/GenBank/DDBJ whole genome shotgun (WGS) entry which is preliminary data.</text>
</comment>
<evidence type="ECO:0000313" key="2">
    <source>
        <dbReference type="Proteomes" id="UP000476338"/>
    </source>
</evidence>
<keyword evidence="2" id="KW-1185">Reference proteome</keyword>
<sequence>MALPFIAGLAVGSLAVVAFKNRDKIEDFFYQSIEKGKDIAQNLKDNCCTNTCDENINSSTKNIDKG</sequence>
<dbReference type="AlphaFoldDB" id="A0A6L5WHV2"/>
<evidence type="ECO:0000313" key="1">
    <source>
        <dbReference type="EMBL" id="MSN95817.1"/>
    </source>
</evidence>